<evidence type="ECO:0000313" key="2">
    <source>
        <dbReference type="Proteomes" id="UP000054217"/>
    </source>
</evidence>
<reference evidence="1 2" key="1">
    <citation type="submission" date="2014-04" db="EMBL/GenBank/DDBJ databases">
        <authorList>
            <consortium name="DOE Joint Genome Institute"/>
            <person name="Kuo A."/>
            <person name="Kohler A."/>
            <person name="Costa M.D."/>
            <person name="Nagy L.G."/>
            <person name="Floudas D."/>
            <person name="Copeland A."/>
            <person name="Barry K.W."/>
            <person name="Cichocki N."/>
            <person name="Veneault-Fourrey C."/>
            <person name="LaButti K."/>
            <person name="Lindquist E.A."/>
            <person name="Lipzen A."/>
            <person name="Lundell T."/>
            <person name="Morin E."/>
            <person name="Murat C."/>
            <person name="Sun H."/>
            <person name="Tunlid A."/>
            <person name="Henrissat B."/>
            <person name="Grigoriev I.V."/>
            <person name="Hibbett D.S."/>
            <person name="Martin F."/>
            <person name="Nordberg H.P."/>
            <person name="Cantor M.N."/>
            <person name="Hua S.X."/>
        </authorList>
    </citation>
    <scope>NUCLEOTIDE SEQUENCE [LARGE SCALE GENOMIC DNA]</scope>
    <source>
        <strain evidence="1 2">Marx 270</strain>
    </source>
</reference>
<dbReference type="InParanoid" id="A0A0C3NIZ8"/>
<name>A0A0C3NIZ8_PISTI</name>
<keyword evidence="2" id="KW-1185">Reference proteome</keyword>
<organism evidence="1 2">
    <name type="scientific">Pisolithus tinctorius Marx 270</name>
    <dbReference type="NCBI Taxonomy" id="870435"/>
    <lineage>
        <taxon>Eukaryota</taxon>
        <taxon>Fungi</taxon>
        <taxon>Dikarya</taxon>
        <taxon>Basidiomycota</taxon>
        <taxon>Agaricomycotina</taxon>
        <taxon>Agaricomycetes</taxon>
        <taxon>Agaricomycetidae</taxon>
        <taxon>Boletales</taxon>
        <taxon>Sclerodermatineae</taxon>
        <taxon>Pisolithaceae</taxon>
        <taxon>Pisolithus</taxon>
    </lineage>
</organism>
<accession>A0A0C3NIZ8</accession>
<dbReference type="EMBL" id="KN832070">
    <property type="protein sequence ID" value="KIN95343.1"/>
    <property type="molecule type" value="Genomic_DNA"/>
</dbReference>
<evidence type="ECO:0000313" key="1">
    <source>
        <dbReference type="EMBL" id="KIN95343.1"/>
    </source>
</evidence>
<dbReference type="HOGENOM" id="CLU_2923608_0_0_1"/>
<protein>
    <submittedName>
        <fullName evidence="1">Uncharacterized protein</fullName>
    </submittedName>
</protein>
<gene>
    <name evidence="1" type="ORF">M404DRAFT_320514</name>
</gene>
<reference evidence="2" key="2">
    <citation type="submission" date="2015-01" db="EMBL/GenBank/DDBJ databases">
        <title>Evolutionary Origins and Diversification of the Mycorrhizal Mutualists.</title>
        <authorList>
            <consortium name="DOE Joint Genome Institute"/>
            <consortium name="Mycorrhizal Genomics Consortium"/>
            <person name="Kohler A."/>
            <person name="Kuo A."/>
            <person name="Nagy L.G."/>
            <person name="Floudas D."/>
            <person name="Copeland A."/>
            <person name="Barry K.W."/>
            <person name="Cichocki N."/>
            <person name="Veneault-Fourrey C."/>
            <person name="LaButti K."/>
            <person name="Lindquist E.A."/>
            <person name="Lipzen A."/>
            <person name="Lundell T."/>
            <person name="Morin E."/>
            <person name="Murat C."/>
            <person name="Riley R."/>
            <person name="Ohm R."/>
            <person name="Sun H."/>
            <person name="Tunlid A."/>
            <person name="Henrissat B."/>
            <person name="Grigoriev I.V."/>
            <person name="Hibbett D.S."/>
            <person name="Martin F."/>
        </authorList>
    </citation>
    <scope>NUCLEOTIDE SEQUENCE [LARGE SCALE GENOMIC DNA]</scope>
    <source>
        <strain evidence="2">Marx 270</strain>
    </source>
</reference>
<sequence length="61" mass="6643">MQSAVEVSLAPGLQSLGFLGDENNKFRVRVQMDHTVFTGCKGATRHLSRIVTVGKLVNART</sequence>
<proteinExistence type="predicted"/>
<dbReference type="AlphaFoldDB" id="A0A0C3NIZ8"/>
<dbReference type="Proteomes" id="UP000054217">
    <property type="component" value="Unassembled WGS sequence"/>
</dbReference>